<keyword evidence="6" id="KW-0520">NAD</keyword>
<dbReference type="AlphaFoldDB" id="A0A5E8CK59"/>
<gene>
    <name evidence="7" type="ORF">CPAV1605_764</name>
</gene>
<keyword evidence="2" id="KW-0547">Nucleotide-binding</keyword>
<keyword evidence="4" id="KW-0067">ATP-binding</keyword>
<dbReference type="GO" id="GO:0005524">
    <property type="term" value="F:ATP binding"/>
    <property type="evidence" value="ECO:0007669"/>
    <property type="project" value="UniProtKB-KW"/>
</dbReference>
<dbReference type="GO" id="GO:0003951">
    <property type="term" value="F:NAD+ kinase activity"/>
    <property type="evidence" value="ECO:0007669"/>
    <property type="project" value="InterPro"/>
</dbReference>
<sequence length="281" mass="32004">MKEILIIRKWNNTKVKSNTKILISWLNKFYPDKNIYVEDKEYCNFKELNINKYENNNIDLIISIGGDGTILYCNKLFSTQNRMPPIISFFLGTLGFITSHKFLDYPIILKKVFDQEFELIPRSRINCLLPNNNNYNALNEIVIHRGSSSHVLKLHITIDNFPVNKLIADGLIINTSTGSTAYNLSAGGSLIHPSVEAIMLNPICPFSLSFRPIVINYNSIVEIELLTDEASVEADGNLITKLNKNQSITIKKGSTNLYLLSTKNSKIEWFQNIIKKLNWAS</sequence>
<dbReference type="HAMAP" id="MF_00361">
    <property type="entry name" value="NAD_kinase"/>
    <property type="match status" value="1"/>
</dbReference>
<dbReference type="EMBL" id="CABVLZ010000003">
    <property type="protein sequence ID" value="VVU95039.1"/>
    <property type="molecule type" value="Genomic_DNA"/>
</dbReference>
<evidence type="ECO:0000256" key="3">
    <source>
        <dbReference type="ARBA" id="ARBA00022777"/>
    </source>
</evidence>
<evidence type="ECO:0000313" key="7">
    <source>
        <dbReference type="EMBL" id="VVU95039.1"/>
    </source>
</evidence>
<keyword evidence="5" id="KW-0521">NADP</keyword>
<protein>
    <submittedName>
        <fullName evidence="7">ATP-NAD kinase</fullName>
    </submittedName>
</protein>
<name>A0A5E8CK59_9ZZZZ</name>
<keyword evidence="3 7" id="KW-0418">Kinase</keyword>
<dbReference type="Gene3D" id="2.60.200.30">
    <property type="entry name" value="Probable inorganic polyphosphate/atp-NAD kinase, domain 2"/>
    <property type="match status" value="1"/>
</dbReference>
<dbReference type="SUPFAM" id="SSF111331">
    <property type="entry name" value="NAD kinase/diacylglycerol kinase-like"/>
    <property type="match status" value="1"/>
</dbReference>
<evidence type="ECO:0000256" key="6">
    <source>
        <dbReference type="ARBA" id="ARBA00023027"/>
    </source>
</evidence>
<evidence type="ECO:0000256" key="1">
    <source>
        <dbReference type="ARBA" id="ARBA00022679"/>
    </source>
</evidence>
<dbReference type="PANTHER" id="PTHR20275:SF0">
    <property type="entry name" value="NAD KINASE"/>
    <property type="match status" value="1"/>
</dbReference>
<evidence type="ECO:0000256" key="5">
    <source>
        <dbReference type="ARBA" id="ARBA00022857"/>
    </source>
</evidence>
<dbReference type="Pfam" id="PF01513">
    <property type="entry name" value="NAD_kinase"/>
    <property type="match status" value="1"/>
</dbReference>
<evidence type="ECO:0000256" key="4">
    <source>
        <dbReference type="ARBA" id="ARBA00022840"/>
    </source>
</evidence>
<accession>A0A5E8CK59</accession>
<dbReference type="GO" id="GO:0019674">
    <property type="term" value="P:NAD+ metabolic process"/>
    <property type="evidence" value="ECO:0007669"/>
    <property type="project" value="InterPro"/>
</dbReference>
<reference evidence="7" key="1">
    <citation type="submission" date="2019-09" db="EMBL/GenBank/DDBJ databases">
        <authorList>
            <person name="Needham M D."/>
        </authorList>
    </citation>
    <scope>NUCLEOTIDE SEQUENCE</scope>
</reference>
<evidence type="ECO:0000256" key="2">
    <source>
        <dbReference type="ARBA" id="ARBA00022741"/>
    </source>
</evidence>
<dbReference type="Pfam" id="PF20143">
    <property type="entry name" value="NAD_kinase_C"/>
    <property type="match status" value="1"/>
</dbReference>
<dbReference type="PANTHER" id="PTHR20275">
    <property type="entry name" value="NAD KINASE"/>
    <property type="match status" value="1"/>
</dbReference>
<dbReference type="Gene3D" id="3.40.50.10330">
    <property type="entry name" value="Probable inorganic polyphosphate/atp-NAD kinase, domain 1"/>
    <property type="match status" value="1"/>
</dbReference>
<dbReference type="InterPro" id="IPR017437">
    <property type="entry name" value="ATP-NAD_kinase_PpnK-typ_C"/>
</dbReference>
<dbReference type="InterPro" id="IPR002504">
    <property type="entry name" value="NADK"/>
</dbReference>
<keyword evidence="1" id="KW-0808">Transferase</keyword>
<proteinExistence type="inferred from homology"/>
<dbReference type="FunFam" id="2.60.200.30:FF:000009">
    <property type="entry name" value="Poly(P)/ATP NAD kinase"/>
    <property type="match status" value="1"/>
</dbReference>
<dbReference type="InterPro" id="IPR017438">
    <property type="entry name" value="ATP-NAD_kinase_N"/>
</dbReference>
<dbReference type="InterPro" id="IPR016064">
    <property type="entry name" value="NAD/diacylglycerol_kinase_sf"/>
</dbReference>
<organism evidence="7">
    <name type="scientific">seawater metagenome</name>
    <dbReference type="NCBI Taxonomy" id="1561972"/>
    <lineage>
        <taxon>unclassified sequences</taxon>
        <taxon>metagenomes</taxon>
        <taxon>ecological metagenomes</taxon>
    </lineage>
</organism>
<dbReference type="GO" id="GO:0006741">
    <property type="term" value="P:NADP+ biosynthetic process"/>
    <property type="evidence" value="ECO:0007669"/>
    <property type="project" value="InterPro"/>
</dbReference>